<dbReference type="Pfam" id="PF25324">
    <property type="entry name" value="DUF7881"/>
    <property type="match status" value="1"/>
</dbReference>
<dbReference type="Pfam" id="PF13391">
    <property type="entry name" value="HNH_2"/>
    <property type="match status" value="1"/>
</dbReference>
<dbReference type="Proteomes" id="UP001412239">
    <property type="component" value="Unassembled WGS sequence"/>
</dbReference>
<name>A0A292PUI7_9PEZI</name>
<evidence type="ECO:0000313" key="4">
    <source>
        <dbReference type="Proteomes" id="UP001412239"/>
    </source>
</evidence>
<sequence length="300" mass="33578">MSSHRSSRRNVHFYDATKPDGDALGGLIQNGSVTEANFLRMLDILLIILAPISVRHRTSGNTVSITNNPLPIGTYDIFCESKHVSTNSVAGAIQLNNEEWIHRINSFNVSGRSNAFRDGIRARDGRCVISGVINLTAPDQWTSFEAAHVFPLEAENLWLERGFGRWIPDMDDTIGVSKINSCQNGLMLRQHIHALFDQYLISVNPDDGYKVTVFNPDMDGMDGRILDPVCRNPADAHHVSDELLRWHFRQSVLANMRGAGEPVFESDFPPGMDMIEEIRQGPCAKERLELEVAARLRELA</sequence>
<dbReference type="InterPro" id="IPR057203">
    <property type="entry name" value="DUF7881"/>
</dbReference>
<proteinExistence type="predicted"/>
<accession>A0A292PUI7</accession>
<protein>
    <submittedName>
        <fullName evidence="3">Uncharacterized protein</fullName>
    </submittedName>
</protein>
<dbReference type="AlphaFoldDB" id="A0A292PUI7"/>
<evidence type="ECO:0000259" key="2">
    <source>
        <dbReference type="Pfam" id="PF25324"/>
    </source>
</evidence>
<evidence type="ECO:0000313" key="3">
    <source>
        <dbReference type="EMBL" id="CUS10127.1"/>
    </source>
</evidence>
<keyword evidence="4" id="KW-1185">Reference proteome</keyword>
<evidence type="ECO:0000259" key="1">
    <source>
        <dbReference type="Pfam" id="PF13391"/>
    </source>
</evidence>
<dbReference type="EMBL" id="LN891056">
    <property type="protein sequence ID" value="CUS10127.1"/>
    <property type="molecule type" value="Genomic_DNA"/>
</dbReference>
<gene>
    <name evidence="3" type="ORF">GSTUAT00005810001</name>
</gene>
<organism evidence="3 4">
    <name type="scientific">Tuber aestivum</name>
    <name type="common">summer truffle</name>
    <dbReference type="NCBI Taxonomy" id="59557"/>
    <lineage>
        <taxon>Eukaryota</taxon>
        <taxon>Fungi</taxon>
        <taxon>Dikarya</taxon>
        <taxon>Ascomycota</taxon>
        <taxon>Pezizomycotina</taxon>
        <taxon>Pezizomycetes</taxon>
        <taxon>Pezizales</taxon>
        <taxon>Tuberaceae</taxon>
        <taxon>Tuber</taxon>
    </lineage>
</organism>
<feature type="domain" description="HNH nuclease" evidence="1">
    <location>
        <begin position="127"/>
        <end position="204"/>
    </location>
</feature>
<reference evidence="3" key="1">
    <citation type="submission" date="2015-10" db="EMBL/GenBank/DDBJ databases">
        <authorList>
            <person name="Regsiter A."/>
            <person name="william w."/>
        </authorList>
    </citation>
    <scope>NUCLEOTIDE SEQUENCE</scope>
    <source>
        <strain evidence="3">Montdore</strain>
    </source>
</reference>
<feature type="domain" description="DUF7881" evidence="2">
    <location>
        <begin position="9"/>
        <end position="82"/>
    </location>
</feature>
<dbReference type="InterPro" id="IPR003615">
    <property type="entry name" value="HNH_nuc"/>
</dbReference>